<dbReference type="GO" id="GO:0015293">
    <property type="term" value="F:symporter activity"/>
    <property type="evidence" value="ECO:0007669"/>
    <property type="project" value="InterPro"/>
</dbReference>
<sequence>MVSQEARFCISPQFVQGNLSLYITHSLKMSGYMIPGITALLATTILVVPFAQFLLRRLGKKTTLAMGTLNAFPLLLLLLFLPERPPVYVFFAMMIWAAFTIAVAMLLPWSMLPDVIDAFYLEHNMRLEAVFYSLIVFFNKFAVGISLAMSAGVLDLVGYNSKKEACIQVPEVGRALRFLSSVVSVAFLVPALIFLYFYPLGNQKLSEMRLKLLSQSNASTQDIDRSDVTINSTQSAQRV</sequence>
<dbReference type="InterPro" id="IPR039672">
    <property type="entry name" value="MFS_2"/>
</dbReference>
<dbReference type="Proteomes" id="UP000267029">
    <property type="component" value="Unassembled WGS sequence"/>
</dbReference>
<organism evidence="3 4">
    <name type="scientific">Mesocestoides corti</name>
    <name type="common">Flatworm</name>
    <dbReference type="NCBI Taxonomy" id="53468"/>
    <lineage>
        <taxon>Eukaryota</taxon>
        <taxon>Metazoa</taxon>
        <taxon>Spiralia</taxon>
        <taxon>Lophotrochozoa</taxon>
        <taxon>Platyhelminthes</taxon>
        <taxon>Cestoda</taxon>
        <taxon>Eucestoda</taxon>
        <taxon>Cyclophyllidea</taxon>
        <taxon>Mesocestoididae</taxon>
        <taxon>Mesocestoides</taxon>
    </lineage>
</organism>
<keyword evidence="2" id="KW-1133">Transmembrane helix</keyword>
<reference evidence="3 4" key="1">
    <citation type="submission" date="2018-10" db="EMBL/GenBank/DDBJ databases">
        <authorList>
            <consortium name="Pathogen Informatics"/>
        </authorList>
    </citation>
    <scope>NUCLEOTIDE SEQUENCE [LARGE SCALE GENOMIC DNA]</scope>
</reference>
<evidence type="ECO:0000256" key="1">
    <source>
        <dbReference type="ARBA" id="ARBA00008335"/>
    </source>
</evidence>
<keyword evidence="4" id="KW-1185">Reference proteome</keyword>
<feature type="transmembrane region" description="Helical" evidence="2">
    <location>
        <begin position="130"/>
        <end position="154"/>
    </location>
</feature>
<dbReference type="EMBL" id="UXSR01005280">
    <property type="protein sequence ID" value="VDD80642.1"/>
    <property type="molecule type" value="Genomic_DNA"/>
</dbReference>
<feature type="transmembrane region" description="Helical" evidence="2">
    <location>
        <begin position="32"/>
        <end position="55"/>
    </location>
</feature>
<name>A0A0R3UH65_MESCO</name>
<feature type="transmembrane region" description="Helical" evidence="2">
    <location>
        <begin position="178"/>
        <end position="198"/>
    </location>
</feature>
<evidence type="ECO:0000313" key="4">
    <source>
        <dbReference type="Proteomes" id="UP000267029"/>
    </source>
</evidence>
<accession>A0A0R3UH65</accession>
<comment type="similarity">
    <text evidence="1">Belongs to the major facilitator superfamily.</text>
</comment>
<dbReference type="Pfam" id="PF13347">
    <property type="entry name" value="MFS_2"/>
    <property type="match status" value="1"/>
</dbReference>
<dbReference type="SUPFAM" id="SSF103473">
    <property type="entry name" value="MFS general substrate transporter"/>
    <property type="match status" value="1"/>
</dbReference>
<evidence type="ECO:0000256" key="2">
    <source>
        <dbReference type="SAM" id="Phobius"/>
    </source>
</evidence>
<reference evidence="5" key="2">
    <citation type="submission" date="2019-11" db="UniProtKB">
        <authorList>
            <consortium name="WormBaseParasite"/>
        </authorList>
    </citation>
    <scope>IDENTIFICATION</scope>
</reference>
<feature type="transmembrane region" description="Helical" evidence="2">
    <location>
        <begin position="62"/>
        <end position="81"/>
    </location>
</feature>
<dbReference type="InterPro" id="IPR036259">
    <property type="entry name" value="MFS_trans_sf"/>
</dbReference>
<keyword evidence="2" id="KW-0812">Transmembrane</keyword>
<dbReference type="PANTHER" id="PTHR11328">
    <property type="entry name" value="MAJOR FACILITATOR SUPERFAMILY DOMAIN-CONTAINING PROTEIN"/>
    <property type="match status" value="1"/>
</dbReference>
<evidence type="ECO:0000313" key="3">
    <source>
        <dbReference type="EMBL" id="VDD80642.1"/>
    </source>
</evidence>
<dbReference type="OrthoDB" id="197206at2759"/>
<proteinExistence type="inferred from homology"/>
<dbReference type="AlphaFoldDB" id="A0A0R3UH65"/>
<keyword evidence="2" id="KW-0472">Membrane</keyword>
<dbReference type="PANTHER" id="PTHR11328:SF24">
    <property type="entry name" value="MAJOR FACILITATOR SUPERFAMILY (MFS) PROFILE DOMAIN-CONTAINING PROTEIN"/>
    <property type="match status" value="1"/>
</dbReference>
<dbReference type="GO" id="GO:0005886">
    <property type="term" value="C:plasma membrane"/>
    <property type="evidence" value="ECO:0007669"/>
    <property type="project" value="TreeGrafter"/>
</dbReference>
<gene>
    <name evidence="3" type="ORF">MCOS_LOCUS6645</name>
</gene>
<dbReference type="GO" id="GO:0008643">
    <property type="term" value="P:carbohydrate transport"/>
    <property type="evidence" value="ECO:0007669"/>
    <property type="project" value="InterPro"/>
</dbReference>
<dbReference type="WBParaSite" id="MCU_002329-RA">
    <property type="protein sequence ID" value="MCU_002329-RA"/>
    <property type="gene ID" value="MCU_002329"/>
</dbReference>
<feature type="transmembrane region" description="Helical" evidence="2">
    <location>
        <begin position="87"/>
        <end position="109"/>
    </location>
</feature>
<evidence type="ECO:0000313" key="5">
    <source>
        <dbReference type="WBParaSite" id="MCU_002329-RA"/>
    </source>
</evidence>
<protein>
    <submittedName>
        <fullName evidence="5">MFS domain-containing protein</fullName>
    </submittedName>
</protein>